<dbReference type="EMBL" id="JASZYV010000002">
    <property type="protein sequence ID" value="MDM0045018.1"/>
    <property type="molecule type" value="Genomic_DNA"/>
</dbReference>
<evidence type="ECO:0000256" key="1">
    <source>
        <dbReference type="ARBA" id="ARBA00007812"/>
    </source>
</evidence>
<dbReference type="PANTHER" id="PTHR18968">
    <property type="entry name" value="THIAMINE PYROPHOSPHATE ENZYMES"/>
    <property type="match status" value="1"/>
</dbReference>
<evidence type="ECO:0000256" key="2">
    <source>
        <dbReference type="ARBA" id="ARBA00023052"/>
    </source>
</evidence>
<dbReference type="InterPro" id="IPR011766">
    <property type="entry name" value="TPP_enzyme_TPP-bd"/>
</dbReference>
<sequence length="520" mass="54329">MNGAESLVHTLLDAGVDTCFANPGTSEMHFVSALDRIPGMRCVLGLFEGVVTGAADGYYRIADRPAATLLHLGPGLANGLANLHNARKARSGIVNVVGEHATNHLALDAPLTSDIEGLARPMSHWVRTVRDANSIAQDGREAVAQAAGRPGQIATLALPADMAWSSVSGTPGQLGAIHEPAPAATEQAAVISAAQALRNSGDTTLLLLGGRAVRARATEWAGRISAATGCSVMSEFYAERIERGAGRVPIPRLPYAVQPAVDALSRFDHIVLVGAVEPVAFFGYPDKPGRLARPGTTFTTLSTHAQDPAEALQMLCEELGALRLQPQRCPMVVPTAAHEEGPLTPASIGALLATLIPENAIVVDEAISTGRAFDQTTRDAAPHDWLTNMGGSIGFGLPVAVGAAIAAPDRRVIALEGDGSAMYTLQSLWTMARESLNVTVVVFANGNYQILKGEYAQVGAGTPGRRASDMLSIDRPALNWTELAAGHGVPACRVSTLGQFADAMRRAQAAEGPSLIELLL</sequence>
<name>A0ABT7NAS3_9BURK</name>
<dbReference type="CDD" id="cd02002">
    <property type="entry name" value="TPP_BFDC"/>
    <property type="match status" value="1"/>
</dbReference>
<organism evidence="5 6">
    <name type="scientific">Variovorax dokdonensis</name>
    <dbReference type="NCBI Taxonomy" id="344883"/>
    <lineage>
        <taxon>Bacteria</taxon>
        <taxon>Pseudomonadati</taxon>
        <taxon>Pseudomonadota</taxon>
        <taxon>Betaproteobacteria</taxon>
        <taxon>Burkholderiales</taxon>
        <taxon>Comamonadaceae</taxon>
        <taxon>Variovorax</taxon>
    </lineage>
</organism>
<keyword evidence="6" id="KW-1185">Reference proteome</keyword>
<proteinExistence type="inferred from homology"/>
<dbReference type="InterPro" id="IPR029061">
    <property type="entry name" value="THDP-binding"/>
</dbReference>
<gene>
    <name evidence="5" type="ORF">QTH91_11045</name>
</gene>
<evidence type="ECO:0000313" key="5">
    <source>
        <dbReference type="EMBL" id="MDM0045018.1"/>
    </source>
</evidence>
<dbReference type="CDD" id="cd07035">
    <property type="entry name" value="TPP_PYR_POX_like"/>
    <property type="match status" value="1"/>
</dbReference>
<dbReference type="InterPro" id="IPR045229">
    <property type="entry name" value="TPP_enz"/>
</dbReference>
<comment type="caution">
    <text evidence="5">The sequence shown here is derived from an EMBL/GenBank/DDBJ whole genome shotgun (WGS) entry which is preliminary data.</text>
</comment>
<dbReference type="InterPro" id="IPR012001">
    <property type="entry name" value="Thiamin_PyroP_enz_TPP-bd_dom"/>
</dbReference>
<feature type="domain" description="Thiamine pyrophosphate enzyme N-terminal TPP-binding" evidence="4">
    <location>
        <begin position="1"/>
        <end position="106"/>
    </location>
</feature>
<dbReference type="Pfam" id="PF02776">
    <property type="entry name" value="TPP_enzyme_N"/>
    <property type="match status" value="1"/>
</dbReference>
<evidence type="ECO:0000259" key="4">
    <source>
        <dbReference type="Pfam" id="PF02776"/>
    </source>
</evidence>
<protein>
    <submittedName>
        <fullName evidence="5">Acetolactate synthase large subunit</fullName>
    </submittedName>
</protein>
<dbReference type="PROSITE" id="PS00187">
    <property type="entry name" value="TPP_ENZYMES"/>
    <property type="match status" value="1"/>
</dbReference>
<keyword evidence="2" id="KW-0786">Thiamine pyrophosphate</keyword>
<dbReference type="Gene3D" id="3.40.50.970">
    <property type="match status" value="2"/>
</dbReference>
<evidence type="ECO:0000259" key="3">
    <source>
        <dbReference type="Pfam" id="PF02775"/>
    </source>
</evidence>
<dbReference type="NCBIfam" id="NF005760">
    <property type="entry name" value="PRK07586.1"/>
    <property type="match status" value="1"/>
</dbReference>
<dbReference type="InterPro" id="IPR000399">
    <property type="entry name" value="TPP-bd_CS"/>
</dbReference>
<evidence type="ECO:0000313" key="6">
    <source>
        <dbReference type="Proteomes" id="UP001174908"/>
    </source>
</evidence>
<reference evidence="5" key="1">
    <citation type="submission" date="2023-06" db="EMBL/GenBank/DDBJ databases">
        <authorList>
            <person name="Jiang Y."/>
            <person name="Liu Q."/>
        </authorList>
    </citation>
    <scope>NUCLEOTIDE SEQUENCE</scope>
    <source>
        <strain evidence="5">CGMCC 1.12089</strain>
    </source>
</reference>
<dbReference type="Pfam" id="PF02775">
    <property type="entry name" value="TPP_enzyme_C"/>
    <property type="match status" value="1"/>
</dbReference>
<comment type="similarity">
    <text evidence="1">Belongs to the TPP enzyme family.</text>
</comment>
<dbReference type="RefSeq" id="WP_286660124.1">
    <property type="nucleotide sequence ID" value="NZ_JASZYV010000002.1"/>
</dbReference>
<dbReference type="SUPFAM" id="SSF52518">
    <property type="entry name" value="Thiamin diphosphate-binding fold (THDP-binding)"/>
    <property type="match status" value="2"/>
</dbReference>
<accession>A0ABT7NAS3</accession>
<dbReference type="PANTHER" id="PTHR18968:SF86">
    <property type="entry name" value="ACETOLACTATE SYNTHASE LARGE SUBUNIT ILVX-RELATED"/>
    <property type="match status" value="1"/>
</dbReference>
<feature type="domain" description="Thiamine pyrophosphate enzyme TPP-binding" evidence="3">
    <location>
        <begin position="377"/>
        <end position="517"/>
    </location>
</feature>
<dbReference type="Proteomes" id="UP001174908">
    <property type="component" value="Unassembled WGS sequence"/>
</dbReference>